<protein>
    <submittedName>
        <fullName evidence="2">Uncharacterized protein</fullName>
    </submittedName>
</protein>
<sequence length="44" mass="4855">MSAVNWPTNSLINMKRLLTEVAQATLAAALIGAPLAYYFWSMKP</sequence>
<name>A0A6J5NQZ1_9CAUD</name>
<keyword evidence="1" id="KW-1133">Transmembrane helix</keyword>
<gene>
    <name evidence="2" type="ORF">UFOVP764_42</name>
</gene>
<dbReference type="EMBL" id="LR796711">
    <property type="protein sequence ID" value="CAB4161283.1"/>
    <property type="molecule type" value="Genomic_DNA"/>
</dbReference>
<evidence type="ECO:0000313" key="2">
    <source>
        <dbReference type="EMBL" id="CAB4161283.1"/>
    </source>
</evidence>
<keyword evidence="1" id="KW-0472">Membrane</keyword>
<accession>A0A6J5NQZ1</accession>
<reference evidence="2" key="1">
    <citation type="submission" date="2020-04" db="EMBL/GenBank/DDBJ databases">
        <authorList>
            <person name="Chiriac C."/>
            <person name="Salcher M."/>
            <person name="Ghai R."/>
            <person name="Kavagutti S V."/>
        </authorList>
    </citation>
    <scope>NUCLEOTIDE SEQUENCE</scope>
</reference>
<proteinExistence type="predicted"/>
<keyword evidence="1" id="KW-0812">Transmembrane</keyword>
<feature type="transmembrane region" description="Helical" evidence="1">
    <location>
        <begin position="21"/>
        <end position="40"/>
    </location>
</feature>
<evidence type="ECO:0000256" key="1">
    <source>
        <dbReference type="SAM" id="Phobius"/>
    </source>
</evidence>
<organism evidence="2">
    <name type="scientific">uncultured Caudovirales phage</name>
    <dbReference type="NCBI Taxonomy" id="2100421"/>
    <lineage>
        <taxon>Viruses</taxon>
        <taxon>Duplodnaviria</taxon>
        <taxon>Heunggongvirae</taxon>
        <taxon>Uroviricota</taxon>
        <taxon>Caudoviricetes</taxon>
        <taxon>Peduoviridae</taxon>
        <taxon>Maltschvirus</taxon>
        <taxon>Maltschvirus maltsch</taxon>
    </lineage>
</organism>